<organism evidence="2">
    <name type="scientific">Pseudomonas phage Ghual01</name>
    <dbReference type="NCBI Taxonomy" id="3138534"/>
    <lineage>
        <taxon>Viruses</taxon>
        <taxon>Duplodnaviria</taxon>
        <taxon>Heunggongvirae</taxon>
        <taxon>Uroviricota</taxon>
        <taxon>Caudoviricetes</taxon>
        <taxon>Autographivirales</taxon>
        <taxon>Autotranscriptaviridae</taxon>
        <taxon>Studiervirinae</taxon>
        <taxon>Ghunavirus</taxon>
    </lineage>
</organism>
<proteinExistence type="predicted"/>
<dbReference type="EMBL" id="PP179313">
    <property type="protein sequence ID" value="XAI69761.1"/>
    <property type="molecule type" value="Genomic_DNA"/>
</dbReference>
<feature type="region of interest" description="Disordered" evidence="1">
    <location>
        <begin position="98"/>
        <end position="124"/>
    </location>
</feature>
<protein>
    <submittedName>
        <fullName evidence="2">Uncharacterized protein</fullName>
    </submittedName>
</protein>
<gene>
    <name evidence="2" type="ORF">Ghual01_00011</name>
</gene>
<accession>A0AAU6VZF8</accession>
<name>A0AAU6VZF8_9CAUD</name>
<evidence type="ECO:0000256" key="1">
    <source>
        <dbReference type="SAM" id="MobiDB-lite"/>
    </source>
</evidence>
<reference evidence="2" key="1">
    <citation type="journal article" date="2024" name="J. Gen. Virol.">
        <title>Novel phages of Pseudomonas syringae unveil numerous potential auxiliary metabolic genes.</title>
        <authorList>
            <person name="Feltin C."/>
            <person name="Garneau J.R."/>
            <person name="Morris C.E."/>
            <person name="Berard A."/>
            <person name="Torres-Barcelo C."/>
        </authorList>
    </citation>
    <scope>NUCLEOTIDE SEQUENCE</scope>
</reference>
<evidence type="ECO:0000313" key="2">
    <source>
        <dbReference type="EMBL" id="XAI69761.1"/>
    </source>
</evidence>
<sequence>MQVLIKATSSKLDEDTIMIEVSTTIGEHTTTQRCGYSAFELEHSRYISGTLEERIEALRQSAQDTAEASFRAQYAAMLAHLQGTPAVLTNEAPEAPQPVVAEVVETPVKKTRKPRTTKPTTAQE</sequence>